<evidence type="ECO:0000313" key="4">
    <source>
        <dbReference type="Proteomes" id="UP000032430"/>
    </source>
</evidence>
<dbReference type="HOGENOM" id="CLU_033863_4_3_6"/>
<accession>A0A098G4L1</accession>
<keyword evidence="4" id="KW-1185">Reference proteome</keyword>
<feature type="transmembrane region" description="Helical" evidence="1">
    <location>
        <begin position="136"/>
        <end position="153"/>
    </location>
</feature>
<feature type="transmembrane region" description="Helical" evidence="1">
    <location>
        <begin position="196"/>
        <end position="216"/>
    </location>
</feature>
<feature type="transmembrane region" description="Helical" evidence="1">
    <location>
        <begin position="228"/>
        <end position="245"/>
    </location>
</feature>
<feature type="transmembrane region" description="Helical" evidence="1">
    <location>
        <begin position="39"/>
        <end position="60"/>
    </location>
</feature>
<reference evidence="4" key="1">
    <citation type="submission" date="2014-09" db="EMBL/GenBank/DDBJ databases">
        <authorList>
            <person name="Gomez-Valero L."/>
        </authorList>
    </citation>
    <scope>NUCLEOTIDE SEQUENCE [LARGE SCALE GENOMIC DNA]</scope>
    <source>
        <strain evidence="4">ATCC700992</strain>
    </source>
</reference>
<feature type="transmembrane region" description="Helical" evidence="1">
    <location>
        <begin position="282"/>
        <end position="299"/>
    </location>
</feature>
<dbReference type="EMBL" id="LN614827">
    <property type="protein sequence ID" value="CEG56929.1"/>
    <property type="molecule type" value="Genomic_DNA"/>
</dbReference>
<feature type="domain" description="EamA" evidence="2">
    <location>
        <begin position="12"/>
        <end position="152"/>
    </location>
</feature>
<feature type="transmembrane region" description="Helical" evidence="1">
    <location>
        <begin position="109"/>
        <end position="129"/>
    </location>
</feature>
<keyword evidence="1" id="KW-1133">Transmembrane helix</keyword>
<dbReference type="KEGG" id="lfa:LFA_1513"/>
<feature type="transmembrane region" description="Helical" evidence="1">
    <location>
        <begin position="257"/>
        <end position="276"/>
    </location>
</feature>
<organism evidence="3 4">
    <name type="scientific">Legionella fallonii LLAP-10</name>
    <dbReference type="NCBI Taxonomy" id="1212491"/>
    <lineage>
        <taxon>Bacteria</taxon>
        <taxon>Pseudomonadati</taxon>
        <taxon>Pseudomonadota</taxon>
        <taxon>Gammaproteobacteria</taxon>
        <taxon>Legionellales</taxon>
        <taxon>Legionellaceae</taxon>
        <taxon>Legionella</taxon>
    </lineage>
</organism>
<dbReference type="Proteomes" id="UP000032430">
    <property type="component" value="Chromosome I"/>
</dbReference>
<dbReference type="InterPro" id="IPR037185">
    <property type="entry name" value="EmrE-like"/>
</dbReference>
<keyword evidence="1" id="KW-0472">Membrane</keyword>
<feature type="transmembrane region" description="Helical" evidence="1">
    <location>
        <begin position="165"/>
        <end position="184"/>
    </location>
</feature>
<evidence type="ECO:0000256" key="1">
    <source>
        <dbReference type="SAM" id="Phobius"/>
    </source>
</evidence>
<evidence type="ECO:0000313" key="3">
    <source>
        <dbReference type="EMBL" id="CEG56929.1"/>
    </source>
</evidence>
<proteinExistence type="predicted"/>
<protein>
    <submittedName>
        <fullName evidence="3">Putative Lipoprotein</fullName>
    </submittedName>
</protein>
<gene>
    <name evidence="3" type="ORF">LFA_1513</name>
</gene>
<dbReference type="PANTHER" id="PTHR22911">
    <property type="entry name" value="ACYL-MALONYL CONDENSING ENZYME-RELATED"/>
    <property type="match status" value="1"/>
</dbReference>
<feature type="domain" description="EamA" evidence="2">
    <location>
        <begin position="166"/>
        <end position="297"/>
    </location>
</feature>
<name>A0A098G4L1_9GAMM</name>
<dbReference type="AlphaFoldDB" id="A0A098G4L1"/>
<dbReference type="Pfam" id="PF00892">
    <property type="entry name" value="EamA"/>
    <property type="match status" value="2"/>
</dbReference>
<dbReference type="GO" id="GO:0016020">
    <property type="term" value="C:membrane"/>
    <property type="evidence" value="ECO:0007669"/>
    <property type="project" value="InterPro"/>
</dbReference>
<dbReference type="SUPFAM" id="SSF103481">
    <property type="entry name" value="Multidrug resistance efflux transporter EmrE"/>
    <property type="match status" value="2"/>
</dbReference>
<keyword evidence="3" id="KW-0449">Lipoprotein</keyword>
<dbReference type="InterPro" id="IPR000620">
    <property type="entry name" value="EamA_dom"/>
</dbReference>
<sequence length="301" mass="32979">MKSEKNFYYIQGLSFLILAQIMVAINIVSSKFLLSTMPIIILLTIRFTVATGILLPLHWLTPAKKSSIAHHFAQLNKKDWFYILAQALSAGVLFNCFMLLGLHYTDANAAGIITSALPALIAIMSWIILGEKISGKKAGCVIIATLGLLIIAYEKLNGPRLNHSFIGDAIVLLSLIPEASYYVFSKVHPIRLPVFLLSALLNGINAILLLFTLPFFFSHDVAISREGWSIVFILGLSSGLFYVFWYHGCQRVDGVMASLSTAIMPVATVILAGIILSEQLTMGQLIGMSLVICSVVVYARK</sequence>
<keyword evidence="1" id="KW-0812">Transmembrane</keyword>
<dbReference type="RefSeq" id="WP_052673886.1">
    <property type="nucleotide sequence ID" value="NZ_LN614827.1"/>
</dbReference>
<dbReference type="STRING" id="1212491.LFA_1513"/>
<evidence type="ECO:0000259" key="2">
    <source>
        <dbReference type="Pfam" id="PF00892"/>
    </source>
</evidence>
<feature type="transmembrane region" description="Helical" evidence="1">
    <location>
        <begin position="7"/>
        <end position="27"/>
    </location>
</feature>
<feature type="transmembrane region" description="Helical" evidence="1">
    <location>
        <begin position="80"/>
        <end position="103"/>
    </location>
</feature>